<dbReference type="InterPro" id="IPR025540">
    <property type="entry name" value="FlK"/>
</dbReference>
<evidence type="ECO:0000313" key="5">
    <source>
        <dbReference type="Proteomes" id="UP000202440"/>
    </source>
</evidence>
<evidence type="ECO:0000256" key="2">
    <source>
        <dbReference type="PIRSR" id="PIRSR014972-2"/>
    </source>
</evidence>
<feature type="binding site" evidence="2">
    <location>
        <position position="63"/>
    </location>
    <ligand>
        <name>CoA</name>
        <dbReference type="ChEBI" id="CHEBI:57287"/>
    </ligand>
</feature>
<dbReference type="Proteomes" id="UP000202440">
    <property type="component" value="Chromosome"/>
</dbReference>
<dbReference type="SUPFAM" id="SSF54637">
    <property type="entry name" value="Thioesterase/thiol ester dehydrase-isomerase"/>
    <property type="match status" value="1"/>
</dbReference>
<evidence type="ECO:0000259" key="3">
    <source>
        <dbReference type="Pfam" id="PF22636"/>
    </source>
</evidence>
<feature type="domain" description="Fluoroacetyl-CoA-specific thioesterase-like" evidence="3">
    <location>
        <begin position="16"/>
        <end position="120"/>
    </location>
</feature>
<dbReference type="PIRSF" id="PIRSF014972">
    <property type="entry name" value="FlK"/>
    <property type="match status" value="1"/>
</dbReference>
<name>A0A222FFM1_9GAMM</name>
<feature type="binding site" evidence="2">
    <location>
        <position position="63"/>
    </location>
    <ligand>
        <name>substrate</name>
    </ligand>
</feature>
<proteinExistence type="predicted"/>
<evidence type="ECO:0000313" key="4">
    <source>
        <dbReference type="EMBL" id="ASP37808.1"/>
    </source>
</evidence>
<dbReference type="Gene3D" id="3.10.129.10">
    <property type="entry name" value="Hotdog Thioesterase"/>
    <property type="match status" value="1"/>
</dbReference>
<keyword evidence="5" id="KW-1185">Reference proteome</keyword>
<dbReference type="RefSeq" id="WP_094059017.1">
    <property type="nucleotide sequence ID" value="NZ_CP022530.1"/>
</dbReference>
<protein>
    <submittedName>
        <fullName evidence="4">Thioesterase</fullName>
    </submittedName>
</protein>
<accession>A0A222FFM1</accession>
<feature type="active site" evidence="1">
    <location>
        <position position="36"/>
    </location>
</feature>
<feature type="binding site" evidence="2">
    <location>
        <position position="114"/>
    </location>
    <ligand>
        <name>substrate</name>
    </ligand>
</feature>
<dbReference type="Pfam" id="PF22636">
    <property type="entry name" value="FlK"/>
    <property type="match status" value="1"/>
</dbReference>
<dbReference type="AlphaFoldDB" id="A0A222FFM1"/>
<sequence>MTPSDQYHFEYTVAPHDTAKALSISADDDFPDVFATSRMVAVLELAAARLMQSELQPGELSVGVNVNVDHVAATPIGATVKAIARFIGMQGKLYAFEVELHDGAGLAGKGTHTRAIVSTERLLQGAAKRG</sequence>
<dbReference type="EMBL" id="CP022530">
    <property type="protein sequence ID" value="ASP37808.1"/>
    <property type="molecule type" value="Genomic_DNA"/>
</dbReference>
<dbReference type="InterPro" id="IPR054485">
    <property type="entry name" value="FlK-like_dom"/>
</dbReference>
<dbReference type="OrthoDB" id="8526175at2"/>
<reference evidence="4 5" key="1">
    <citation type="submission" date="2017-07" db="EMBL/GenBank/DDBJ databases">
        <title>Annotated genome sequence of Bacterioplanes sanyensis isolated from Red Sea.</title>
        <authorList>
            <person name="Rehman Z.U."/>
        </authorList>
    </citation>
    <scope>NUCLEOTIDE SEQUENCE [LARGE SCALE GENOMIC DNA]</scope>
    <source>
        <strain evidence="4 5">NV9</strain>
    </source>
</reference>
<feature type="active site" evidence="1">
    <location>
        <position position="44"/>
    </location>
</feature>
<dbReference type="PANTHER" id="PTHR36934">
    <property type="entry name" value="BLR0278 PROTEIN"/>
    <property type="match status" value="1"/>
</dbReference>
<dbReference type="InterPro" id="IPR029069">
    <property type="entry name" value="HotDog_dom_sf"/>
</dbReference>
<evidence type="ECO:0000256" key="1">
    <source>
        <dbReference type="PIRSR" id="PIRSR014972-1"/>
    </source>
</evidence>
<dbReference type="PANTHER" id="PTHR36934:SF1">
    <property type="entry name" value="THIOESTERASE DOMAIN-CONTAINING PROTEIN"/>
    <property type="match status" value="1"/>
</dbReference>
<dbReference type="KEGG" id="bsan:CHH28_03570"/>
<feature type="active site" evidence="1">
    <location>
        <position position="70"/>
    </location>
</feature>
<gene>
    <name evidence="4" type="ORF">CHH28_03570</name>
</gene>
<organism evidence="4 5">
    <name type="scientific">Bacterioplanes sanyensis</name>
    <dbReference type="NCBI Taxonomy" id="1249553"/>
    <lineage>
        <taxon>Bacteria</taxon>
        <taxon>Pseudomonadati</taxon>
        <taxon>Pseudomonadota</taxon>
        <taxon>Gammaproteobacteria</taxon>
        <taxon>Oceanospirillales</taxon>
        <taxon>Oceanospirillaceae</taxon>
        <taxon>Bacterioplanes</taxon>
    </lineage>
</organism>